<evidence type="ECO:0000313" key="1">
    <source>
        <dbReference type="EMBL" id="KOF90227.1"/>
    </source>
</evidence>
<accession>A0A0L8HLY8</accession>
<dbReference type="AlphaFoldDB" id="A0A0L8HLY8"/>
<gene>
    <name evidence="1" type="ORF">OCBIM_22011532mg</name>
</gene>
<sequence>MLRNSITRYTLIYSSQQQEIWGESEILVCETENIFTVAR</sequence>
<proteinExistence type="predicted"/>
<protein>
    <submittedName>
        <fullName evidence="1">Uncharacterized protein</fullName>
    </submittedName>
</protein>
<organism evidence="1">
    <name type="scientific">Octopus bimaculoides</name>
    <name type="common">California two-spotted octopus</name>
    <dbReference type="NCBI Taxonomy" id="37653"/>
    <lineage>
        <taxon>Eukaryota</taxon>
        <taxon>Metazoa</taxon>
        <taxon>Spiralia</taxon>
        <taxon>Lophotrochozoa</taxon>
        <taxon>Mollusca</taxon>
        <taxon>Cephalopoda</taxon>
        <taxon>Coleoidea</taxon>
        <taxon>Octopodiformes</taxon>
        <taxon>Octopoda</taxon>
        <taxon>Incirrata</taxon>
        <taxon>Octopodidae</taxon>
        <taxon>Octopus</taxon>
    </lineage>
</organism>
<reference evidence="1" key="1">
    <citation type="submission" date="2015-07" db="EMBL/GenBank/DDBJ databases">
        <title>MeaNS - Measles Nucleotide Surveillance Program.</title>
        <authorList>
            <person name="Tran T."/>
            <person name="Druce J."/>
        </authorList>
    </citation>
    <scope>NUCLEOTIDE SEQUENCE</scope>
    <source>
        <strain evidence="1">UCB-OBI-ISO-001</strain>
        <tissue evidence="1">Gonad</tissue>
    </source>
</reference>
<dbReference type="EMBL" id="KQ417798">
    <property type="protein sequence ID" value="KOF90227.1"/>
    <property type="molecule type" value="Genomic_DNA"/>
</dbReference>
<name>A0A0L8HLY8_OCTBM</name>